<evidence type="ECO:0000313" key="3">
    <source>
        <dbReference type="Proteomes" id="UP000037460"/>
    </source>
</evidence>
<proteinExistence type="predicted"/>
<feature type="region of interest" description="Disordered" evidence="1">
    <location>
        <begin position="33"/>
        <end position="53"/>
    </location>
</feature>
<reference evidence="3" key="1">
    <citation type="journal article" date="2015" name="PLoS Genet.">
        <title>Genome Sequence and Transcriptome Analyses of Chrysochromulina tobin: Metabolic Tools for Enhanced Algal Fitness in the Prominent Order Prymnesiales (Haptophyceae).</title>
        <authorList>
            <person name="Hovde B.T."/>
            <person name="Deodato C.R."/>
            <person name="Hunsperger H.M."/>
            <person name="Ryken S.A."/>
            <person name="Yost W."/>
            <person name="Jha R.K."/>
            <person name="Patterson J."/>
            <person name="Monnat R.J. Jr."/>
            <person name="Barlow S.B."/>
            <person name="Starkenburg S.R."/>
            <person name="Cattolico R.A."/>
        </authorList>
    </citation>
    <scope>NUCLEOTIDE SEQUENCE</scope>
    <source>
        <strain evidence="3">CCMP291</strain>
    </source>
</reference>
<organism evidence="2 3">
    <name type="scientific">Chrysochromulina tobinii</name>
    <dbReference type="NCBI Taxonomy" id="1460289"/>
    <lineage>
        <taxon>Eukaryota</taxon>
        <taxon>Haptista</taxon>
        <taxon>Haptophyta</taxon>
        <taxon>Prymnesiophyceae</taxon>
        <taxon>Prymnesiales</taxon>
        <taxon>Chrysochromulinaceae</taxon>
        <taxon>Chrysochromulina</taxon>
    </lineage>
</organism>
<evidence type="ECO:0000313" key="2">
    <source>
        <dbReference type="EMBL" id="KOO28940.1"/>
    </source>
</evidence>
<protein>
    <submittedName>
        <fullName evidence="2">Uncharacterized protein</fullName>
    </submittedName>
</protein>
<sequence>MDNAVPVAGLVPTDAIASAMSNVADALMSNDRLEGEASAPDGERNGGRVRRPPRSMCTAAFRVSAASGCVRLRTSNCQELSRLGSTAIEKRPTERSGLSAIVVIVRGPMELFRVTAASAALEAFEVVIEKVAAGRPGM</sequence>
<gene>
    <name evidence="2" type="ORF">Ctob_004304</name>
</gene>
<comment type="caution">
    <text evidence="2">The sequence shown here is derived from an EMBL/GenBank/DDBJ whole genome shotgun (WGS) entry which is preliminary data.</text>
</comment>
<name>A0A0M0JR58_9EUKA</name>
<dbReference type="AlphaFoldDB" id="A0A0M0JR58"/>
<keyword evidence="3" id="KW-1185">Reference proteome</keyword>
<dbReference type="EMBL" id="JWZX01002490">
    <property type="protein sequence ID" value="KOO28940.1"/>
    <property type="molecule type" value="Genomic_DNA"/>
</dbReference>
<accession>A0A0M0JR58</accession>
<dbReference type="Proteomes" id="UP000037460">
    <property type="component" value="Unassembled WGS sequence"/>
</dbReference>
<feature type="compositionally biased region" description="Basic and acidic residues" evidence="1">
    <location>
        <begin position="33"/>
        <end position="46"/>
    </location>
</feature>
<evidence type="ECO:0000256" key="1">
    <source>
        <dbReference type="SAM" id="MobiDB-lite"/>
    </source>
</evidence>